<protein>
    <recommendedName>
        <fullName evidence="6">Proteasome subunit beta</fullName>
    </recommendedName>
</protein>
<comment type="subunit">
    <text evidence="6">Component of the proteasome complex.</text>
</comment>
<dbReference type="InterPro" id="IPR029055">
    <property type="entry name" value="Ntn_hydrolases_N"/>
</dbReference>
<comment type="subunit">
    <text evidence="1">The 26S proteasome consists of a 20S proteasome core and two 19S regulatory subunits. The 20S proteasome core is a barrel-shaped complex made of 28 subunits that are arranged in four stacked rings. The two outer rings are each formed by seven alpha subunits, and the two inner rings are formed by seven beta subunits. The proteolytic activity is exerted by three beta-subunits PSMB5, PSMB6 and PSMB7.</text>
</comment>
<evidence type="ECO:0000256" key="4">
    <source>
        <dbReference type="ARBA" id="ARBA00023242"/>
    </source>
</evidence>
<evidence type="ECO:0000256" key="3">
    <source>
        <dbReference type="ARBA" id="ARBA00022942"/>
    </source>
</evidence>
<dbReference type="Gene3D" id="3.60.20.10">
    <property type="entry name" value="Glutamine Phosphoribosylpyrophosphate, subunit 1, domain 1"/>
    <property type="match status" value="1"/>
</dbReference>
<keyword evidence="4 6" id="KW-0539">Nucleus</keyword>
<comment type="function">
    <text evidence="6">Component of the proteasome, a multicatalytic proteinase complex which is characterized by its ability to cleave peptides with Arg, Phe, Tyr, Leu, and Glu adjacent to the leaving group at neutral or slightly basic pH. The proteasome has an ATP-dependent proteolytic activity.</text>
</comment>
<dbReference type="KEGG" id="snh:120027449"/>
<dbReference type="InterPro" id="IPR016050">
    <property type="entry name" value="Proteasome_bsu_CS"/>
</dbReference>
<dbReference type="PANTHER" id="PTHR32194">
    <property type="entry name" value="METALLOPROTEASE TLDD"/>
    <property type="match status" value="1"/>
</dbReference>
<name>A0A8U0PNE5_SALNM</name>
<dbReference type="GO" id="GO:0005634">
    <property type="term" value="C:nucleus"/>
    <property type="evidence" value="ECO:0007669"/>
    <property type="project" value="UniProtKB-SubCell"/>
</dbReference>
<dbReference type="SUPFAM" id="SSF56235">
    <property type="entry name" value="N-terminal nucleophile aminohydrolases (Ntn hydrolases)"/>
    <property type="match status" value="1"/>
</dbReference>
<keyword evidence="2 6" id="KW-0963">Cytoplasm</keyword>
<dbReference type="InterPro" id="IPR035206">
    <property type="entry name" value="Proteasome_beta2"/>
</dbReference>
<accession>A0A8U0PNE5</accession>
<dbReference type="InterPro" id="IPR001353">
    <property type="entry name" value="Proteasome_sua/b"/>
</dbReference>
<evidence type="ECO:0000256" key="6">
    <source>
        <dbReference type="RuleBase" id="RU004203"/>
    </source>
</evidence>
<gene>
    <name evidence="8" type="primary">LOC120027449</name>
</gene>
<dbReference type="CDD" id="cd03758">
    <property type="entry name" value="proteasome_beta_type_2"/>
    <property type="match status" value="1"/>
</dbReference>
<evidence type="ECO:0000313" key="7">
    <source>
        <dbReference type="Proteomes" id="UP000808372"/>
    </source>
</evidence>
<evidence type="ECO:0000256" key="5">
    <source>
        <dbReference type="ARBA" id="ARBA00049625"/>
    </source>
</evidence>
<dbReference type="PROSITE" id="PS00854">
    <property type="entry name" value="PROTEASOME_BETA_1"/>
    <property type="match status" value="1"/>
</dbReference>
<comment type="subcellular location">
    <subcellularLocation>
        <location evidence="6">Cytoplasm</location>
    </subcellularLocation>
    <subcellularLocation>
        <location evidence="6">Nucleus</location>
    </subcellularLocation>
</comment>
<dbReference type="RefSeq" id="XP_038828315.1">
    <property type="nucleotide sequence ID" value="XM_038972387.1"/>
</dbReference>
<dbReference type="Proteomes" id="UP000808372">
    <property type="component" value="Chromosome 32"/>
</dbReference>
<dbReference type="FunFam" id="3.60.20.10:FF:000008">
    <property type="entry name" value="Proteasome subunit beta type-4"/>
    <property type="match status" value="1"/>
</dbReference>
<comment type="similarity">
    <text evidence="6">Belongs to the peptidase T1B family.</text>
</comment>
<dbReference type="GO" id="GO:0010498">
    <property type="term" value="P:proteasomal protein catabolic process"/>
    <property type="evidence" value="ECO:0007669"/>
    <property type="project" value="InterPro"/>
</dbReference>
<dbReference type="AlphaFoldDB" id="A0A8U0PNE5"/>
<reference evidence="8" key="1">
    <citation type="submission" date="2025-08" db="UniProtKB">
        <authorList>
            <consortium name="RefSeq"/>
        </authorList>
    </citation>
    <scope>IDENTIFICATION</scope>
    <source>
        <tissue evidence="8">White muscle</tissue>
    </source>
</reference>
<keyword evidence="3 6" id="KW-0647">Proteasome</keyword>
<dbReference type="GO" id="GO:0005737">
    <property type="term" value="C:cytoplasm"/>
    <property type="evidence" value="ECO:0007669"/>
    <property type="project" value="UniProtKB-SubCell"/>
</dbReference>
<organism evidence="7 8">
    <name type="scientific">Salvelinus namaycush</name>
    <name type="common">Lake trout</name>
    <name type="synonym">Salmo namaycush</name>
    <dbReference type="NCBI Taxonomy" id="8040"/>
    <lineage>
        <taxon>Eukaryota</taxon>
        <taxon>Metazoa</taxon>
        <taxon>Chordata</taxon>
        <taxon>Craniata</taxon>
        <taxon>Vertebrata</taxon>
        <taxon>Euteleostomi</taxon>
        <taxon>Actinopterygii</taxon>
        <taxon>Neopterygii</taxon>
        <taxon>Teleostei</taxon>
        <taxon>Protacanthopterygii</taxon>
        <taxon>Salmoniformes</taxon>
        <taxon>Salmonidae</taxon>
        <taxon>Salmoninae</taxon>
        <taxon>Salvelinus</taxon>
    </lineage>
</organism>
<evidence type="ECO:0000313" key="8">
    <source>
        <dbReference type="RefSeq" id="XP_038828315.1"/>
    </source>
</evidence>
<evidence type="ECO:0000256" key="2">
    <source>
        <dbReference type="ARBA" id="ARBA00022490"/>
    </source>
</evidence>
<dbReference type="GeneID" id="120027449"/>
<dbReference type="PROSITE" id="PS51476">
    <property type="entry name" value="PROTEASOME_BETA_2"/>
    <property type="match status" value="1"/>
</dbReference>
<dbReference type="PANTHER" id="PTHR32194:SF2">
    <property type="entry name" value="PROTEASOME SUBUNIT BETA TYPE-1"/>
    <property type="match status" value="1"/>
</dbReference>
<comment type="function">
    <text evidence="5">Non-catalytic component of the 20S core proteasome complex involved in the proteolytic degradation of most intracellular proteins. This complex plays numerous essential roles within the cell by associating with different regulatory particles. Associated with two 19S regulatory particles, forms the 26S proteasome and thus participates in the ATP-dependent degradation of ubiquitinated proteins. The 26S proteasome plays a key role in the maintenance of protein homeostasis by removing misfolded or damaged proteins that could impair cellular functions, and by removing proteins whose functions are no longer required. Associated with the PA200 or PA28, the 20S proteasome mediates ubiquitin-independent protein degradation. This type of proteolysis is required in several pathways including spermatogenesis (20S-PA200 complex) or generation of a subset of MHC class I-presented antigenic peptides (20S-PA28 complex).</text>
</comment>
<evidence type="ECO:0000256" key="1">
    <source>
        <dbReference type="ARBA" id="ARBA00011656"/>
    </source>
</evidence>
<keyword evidence="7" id="KW-1185">Reference proteome</keyword>
<proteinExistence type="inferred from homology"/>
<dbReference type="InterPro" id="IPR023333">
    <property type="entry name" value="Proteasome_suB-type"/>
</dbReference>
<dbReference type="Pfam" id="PF00227">
    <property type="entry name" value="Proteasome"/>
    <property type="match status" value="1"/>
</dbReference>
<dbReference type="OrthoDB" id="268428at2759"/>
<dbReference type="GO" id="GO:0005839">
    <property type="term" value="C:proteasome core complex"/>
    <property type="evidence" value="ECO:0007669"/>
    <property type="project" value="InterPro"/>
</dbReference>
<sequence length="208" mass="23388">MEYLIGIQGQDFVLVAADNIAANSIIQMKQDQDKMFKLSDKILLLCVGEAGDTVQFAEYIQKNIQLYKMRNGYELSPKAAANFTRKNLADYLRSRTPYHVNLLLAGFDETDGPGLYYMDHLSALAKAPFAAHGYGAYLTLSILDRYYRPDLTRDEAVDLLKKCVEELNKRFILNLPSFSVRLIDTEGIHDLEKIMPVGAKSLARAPSS</sequence>